<dbReference type="EMBL" id="JBHLZU010000026">
    <property type="protein sequence ID" value="MFB9908225.1"/>
    <property type="molecule type" value="Genomic_DNA"/>
</dbReference>
<proteinExistence type="predicted"/>
<name>A0ABV6A509_9PSEU</name>
<dbReference type="RefSeq" id="WP_377859719.1">
    <property type="nucleotide sequence ID" value="NZ_JBHLZU010000026.1"/>
</dbReference>
<accession>A0ABV6A509</accession>
<protein>
    <submittedName>
        <fullName evidence="1">Uncharacterized protein</fullName>
    </submittedName>
</protein>
<gene>
    <name evidence="1" type="ORF">ACFFQA_30195</name>
</gene>
<organism evidence="1 2">
    <name type="scientific">Allokutzneria oryzae</name>
    <dbReference type="NCBI Taxonomy" id="1378989"/>
    <lineage>
        <taxon>Bacteria</taxon>
        <taxon>Bacillati</taxon>
        <taxon>Actinomycetota</taxon>
        <taxon>Actinomycetes</taxon>
        <taxon>Pseudonocardiales</taxon>
        <taxon>Pseudonocardiaceae</taxon>
        <taxon>Allokutzneria</taxon>
    </lineage>
</organism>
<evidence type="ECO:0000313" key="1">
    <source>
        <dbReference type="EMBL" id="MFB9908225.1"/>
    </source>
</evidence>
<keyword evidence="2" id="KW-1185">Reference proteome</keyword>
<sequence length="57" mass="5564">MTAAHRVQSQCTATWSSAGVSQAVVGSGDTPLGRLAQAPVALAEDGGAVGAATRRIG</sequence>
<reference evidence="1 2" key="1">
    <citation type="submission" date="2024-09" db="EMBL/GenBank/DDBJ databases">
        <authorList>
            <person name="Sun Q."/>
            <person name="Mori K."/>
        </authorList>
    </citation>
    <scope>NUCLEOTIDE SEQUENCE [LARGE SCALE GENOMIC DNA]</scope>
    <source>
        <strain evidence="1 2">TBRC 7907</strain>
    </source>
</reference>
<comment type="caution">
    <text evidence="1">The sequence shown here is derived from an EMBL/GenBank/DDBJ whole genome shotgun (WGS) entry which is preliminary data.</text>
</comment>
<evidence type="ECO:0000313" key="2">
    <source>
        <dbReference type="Proteomes" id="UP001589693"/>
    </source>
</evidence>
<dbReference type="Proteomes" id="UP001589693">
    <property type="component" value="Unassembled WGS sequence"/>
</dbReference>